<evidence type="ECO:0000313" key="3">
    <source>
        <dbReference type="Proteomes" id="UP000218209"/>
    </source>
</evidence>
<evidence type="ECO:0000256" key="1">
    <source>
        <dbReference type="SAM" id="MobiDB-lite"/>
    </source>
</evidence>
<keyword evidence="3" id="KW-1185">Reference proteome</keyword>
<sequence length="489" mass="50004">MRVLNDARLAEWLFYPHPRPAMLSDAIPMSFMIHSTRTSIAPQRGHKPGGRATTVGRRRRSEGRRSPAAGQTDGPSARGVGGVGVGGTPSRCGARGGVTPGGGVTGRPHSGSPASAMDLPTAPLAENVTVAQTVLAPHTTLDSRWVLSSVHMSVSILDAVGWPEELTPHAGNAVLDLETGGGHALFFLWYNPGRLVVVYAEMGSGGAGSGCFYLLKSEGLATMQGDAADRVAALCGSGALDGRTLLAGGWSEGGHCQYCHWRSYACDKDRSDDDYIRGGGVGSKRRACSCDCQPELRRRGWEGLPADVRGGGGGNGVPDTAPGGGPEGADTDGAGRSGWGRRGDAHAGEPSAQYKSGVLTLSRAGYAGGGGGGSSGSFGSLGDMLRWSSPNSVASPRLQRFTLRVPGETGDRVLYMGNTDELYGPGAGDCSRALDAARRAFAAATVRVYPGADGPLGVGMGGGGWRRGGGGAGGCGTKRVWVAGGGAWR</sequence>
<feature type="compositionally biased region" description="Gly residues" evidence="1">
    <location>
        <begin position="94"/>
        <end position="105"/>
    </location>
</feature>
<name>A0A1X6NQ30_PORUM</name>
<dbReference type="AlphaFoldDB" id="A0A1X6NQ30"/>
<gene>
    <name evidence="2" type="ORF">BU14_0745s0001</name>
</gene>
<proteinExistence type="predicted"/>
<dbReference type="EMBL" id="KV919251">
    <property type="protein sequence ID" value="OSX70473.1"/>
    <property type="molecule type" value="Genomic_DNA"/>
</dbReference>
<dbReference type="Proteomes" id="UP000218209">
    <property type="component" value="Unassembled WGS sequence"/>
</dbReference>
<feature type="region of interest" description="Disordered" evidence="1">
    <location>
        <begin position="37"/>
        <end position="117"/>
    </location>
</feature>
<feature type="compositionally biased region" description="Gly residues" evidence="1">
    <location>
        <begin position="309"/>
        <end position="327"/>
    </location>
</feature>
<protein>
    <submittedName>
        <fullName evidence="2">Uncharacterized protein</fullName>
    </submittedName>
</protein>
<reference evidence="2 3" key="1">
    <citation type="submission" date="2017-03" db="EMBL/GenBank/DDBJ databases">
        <title>WGS assembly of Porphyra umbilicalis.</title>
        <authorList>
            <person name="Brawley S.H."/>
            <person name="Blouin N.A."/>
            <person name="Ficko-Blean E."/>
            <person name="Wheeler G.L."/>
            <person name="Lohr M."/>
            <person name="Goodson H.V."/>
            <person name="Jenkins J.W."/>
            <person name="Blaby-Haas C.E."/>
            <person name="Helliwell K.E."/>
            <person name="Chan C."/>
            <person name="Marriage T."/>
            <person name="Bhattacharya D."/>
            <person name="Klein A.S."/>
            <person name="Badis Y."/>
            <person name="Brodie J."/>
            <person name="Cao Y."/>
            <person name="Collen J."/>
            <person name="Dittami S.M."/>
            <person name="Gachon C.M."/>
            <person name="Green B.R."/>
            <person name="Karpowicz S."/>
            <person name="Kim J.W."/>
            <person name="Kudahl U."/>
            <person name="Lin S."/>
            <person name="Michel G."/>
            <person name="Mittag M."/>
            <person name="Olson B.J."/>
            <person name="Pangilinan J."/>
            <person name="Peng Y."/>
            <person name="Qiu H."/>
            <person name="Shu S."/>
            <person name="Singer J.T."/>
            <person name="Smith A.G."/>
            <person name="Sprecher B.N."/>
            <person name="Wagner V."/>
            <person name="Wang W."/>
            <person name="Wang Z.-Y."/>
            <person name="Yan J."/>
            <person name="Yarish C."/>
            <person name="Zoeuner-Riek S."/>
            <person name="Zhuang Y."/>
            <person name="Zou Y."/>
            <person name="Lindquist E.A."/>
            <person name="Grimwood J."/>
            <person name="Barry K."/>
            <person name="Rokhsar D.S."/>
            <person name="Schmutz J."/>
            <person name="Stiller J.W."/>
            <person name="Grossman A.R."/>
            <person name="Prochnik S.E."/>
        </authorList>
    </citation>
    <scope>NUCLEOTIDE SEQUENCE [LARGE SCALE GENOMIC DNA]</scope>
    <source>
        <strain evidence="2">4086291</strain>
    </source>
</reference>
<feature type="region of interest" description="Disordered" evidence="1">
    <location>
        <begin position="301"/>
        <end position="352"/>
    </location>
</feature>
<accession>A0A1X6NQ30</accession>
<organism evidence="2 3">
    <name type="scientific">Porphyra umbilicalis</name>
    <name type="common">Purple laver</name>
    <name type="synonym">Red alga</name>
    <dbReference type="NCBI Taxonomy" id="2786"/>
    <lineage>
        <taxon>Eukaryota</taxon>
        <taxon>Rhodophyta</taxon>
        <taxon>Bangiophyceae</taxon>
        <taxon>Bangiales</taxon>
        <taxon>Bangiaceae</taxon>
        <taxon>Porphyra</taxon>
    </lineage>
</organism>
<evidence type="ECO:0000313" key="2">
    <source>
        <dbReference type="EMBL" id="OSX70473.1"/>
    </source>
</evidence>